<name>A0A4R1Q0D0_9FIRM</name>
<reference evidence="1 2" key="1">
    <citation type="submission" date="2019-03" db="EMBL/GenBank/DDBJ databases">
        <title>Genomic Encyclopedia of Type Strains, Phase IV (KMG-IV): sequencing the most valuable type-strain genomes for metagenomic binning, comparative biology and taxonomic classification.</title>
        <authorList>
            <person name="Goeker M."/>
        </authorList>
    </citation>
    <scope>NUCLEOTIDE SEQUENCE [LARGE SCALE GENOMIC DNA]</scope>
    <source>
        <strain evidence="1 2">DSM 15969</strain>
    </source>
</reference>
<keyword evidence="2" id="KW-1185">Reference proteome</keyword>
<comment type="caution">
    <text evidence="1">The sequence shown here is derived from an EMBL/GenBank/DDBJ whole genome shotgun (WGS) entry which is preliminary data.</text>
</comment>
<dbReference type="Pfam" id="PF10704">
    <property type="entry name" value="DUF2508"/>
    <property type="match status" value="1"/>
</dbReference>
<gene>
    <name evidence="1" type="ORF">EV210_1053</name>
</gene>
<organism evidence="1 2">
    <name type="scientific">Anaerospora hongkongensis</name>
    <dbReference type="NCBI Taxonomy" id="244830"/>
    <lineage>
        <taxon>Bacteria</taxon>
        <taxon>Bacillati</taxon>
        <taxon>Bacillota</taxon>
        <taxon>Negativicutes</taxon>
        <taxon>Selenomonadales</taxon>
        <taxon>Sporomusaceae</taxon>
        <taxon>Anaerospora</taxon>
    </lineage>
</organism>
<evidence type="ECO:0000313" key="1">
    <source>
        <dbReference type="EMBL" id="TCL37576.1"/>
    </source>
</evidence>
<dbReference type="OrthoDB" id="1809893at2"/>
<proteinExistence type="predicted"/>
<dbReference type="AlphaFoldDB" id="A0A4R1Q0D0"/>
<sequence length="109" mass="12921">MLFYCENVSYLWMIAVYMYQGGADMLMEWLSWLFNGSPETKPAEVPMEKLIEQAKQEWCLAHEIFRTSPDDEDLIDSASYMILAAERRYIYFLKKARQEKFCYSPYGNA</sequence>
<dbReference type="Proteomes" id="UP000295063">
    <property type="component" value="Unassembled WGS sequence"/>
</dbReference>
<dbReference type="InterPro" id="IPR019644">
    <property type="entry name" value="DUF2508"/>
</dbReference>
<dbReference type="EMBL" id="SLUI01000005">
    <property type="protein sequence ID" value="TCL37576.1"/>
    <property type="molecule type" value="Genomic_DNA"/>
</dbReference>
<accession>A0A4R1Q0D0</accession>
<evidence type="ECO:0000313" key="2">
    <source>
        <dbReference type="Proteomes" id="UP000295063"/>
    </source>
</evidence>
<protein>
    <submittedName>
        <fullName evidence="1">Uncharacterized protein DUF2508</fullName>
    </submittedName>
</protein>